<reference evidence="4" key="1">
    <citation type="submission" date="2019-12" db="EMBL/GenBank/DDBJ databases">
        <authorList>
            <person name="Scholes J."/>
        </authorList>
    </citation>
    <scope>NUCLEOTIDE SEQUENCE</scope>
</reference>
<dbReference type="Gene3D" id="3.90.226.10">
    <property type="entry name" value="2-enoyl-CoA Hydratase, Chain A, domain 1"/>
    <property type="match status" value="1"/>
</dbReference>
<dbReference type="OrthoDB" id="16820at2759"/>
<gene>
    <name evidence="4" type="ORF">SHERM_08354</name>
</gene>
<comment type="similarity">
    <text evidence="2">Belongs to the enoyl-CoA hydratase/isomerase family.</text>
</comment>
<comment type="function">
    <text evidence="2">Hydrolyzes 3-hydroxyisobutyryl-CoA (HIBYL-CoA), a saline catabolite. Has high activity toward isobutyryl-CoA. Could be an isobutyryl-CoA dehydrogenase that functions in valine catabolism.</text>
</comment>
<dbReference type="InterPro" id="IPR045004">
    <property type="entry name" value="ECH_dom"/>
</dbReference>
<dbReference type="AlphaFoldDB" id="A0A9N7P2Y7"/>
<comment type="catalytic activity">
    <reaction evidence="2">
        <text>3-hydroxy-2-methylpropanoyl-CoA + H2O = 3-hydroxy-2-methylpropanoate + CoA + H(+)</text>
        <dbReference type="Rhea" id="RHEA:20888"/>
        <dbReference type="ChEBI" id="CHEBI:11805"/>
        <dbReference type="ChEBI" id="CHEBI:15377"/>
        <dbReference type="ChEBI" id="CHEBI:15378"/>
        <dbReference type="ChEBI" id="CHEBI:57287"/>
        <dbReference type="ChEBI" id="CHEBI:57340"/>
        <dbReference type="EC" id="3.1.2.4"/>
    </reaction>
</comment>
<comment type="pathway">
    <text evidence="2">Amino-acid degradation; L-valine degradation.</text>
</comment>
<dbReference type="EMBL" id="CACSLK010034598">
    <property type="protein sequence ID" value="CAA0842492.1"/>
    <property type="molecule type" value="Genomic_DNA"/>
</dbReference>
<name>A0A9N7P2Y7_STRHE</name>
<evidence type="ECO:0000256" key="1">
    <source>
        <dbReference type="ARBA" id="ARBA00022801"/>
    </source>
</evidence>
<dbReference type="InterPro" id="IPR032259">
    <property type="entry name" value="HIBYL-CoA-H"/>
</dbReference>
<sequence>MSLKISLRSIREGRLQGIGKCLIREFRMLSHAMHGEICKDFAEGCRAILLDKDRNPKWEPSKIESISDEMVDRYFSKMDNDDDDWEDLKLPVIRSDSPSNVIAKL</sequence>
<protein>
    <recommendedName>
        <fullName evidence="2">3-hydroxyisobutyryl-CoA hydrolase</fullName>
        <shortName evidence="2">HIB-CoA hydrolase</shortName>
        <shortName evidence="2">HIBYL-CoA-H</shortName>
        <ecNumber evidence="2">3.1.2.4</ecNumber>
    </recommendedName>
    <alternativeName>
        <fullName evidence="2">3-hydroxyisobutyryl-coenzyme A hydrolase</fullName>
    </alternativeName>
</protein>
<comment type="caution">
    <text evidence="4">The sequence shown here is derived from an EMBL/GenBank/DDBJ whole genome shotgun (WGS) entry which is preliminary data.</text>
</comment>
<dbReference type="PANTHER" id="PTHR43176">
    <property type="entry name" value="3-HYDROXYISOBUTYRYL-COA HYDROLASE-RELATED"/>
    <property type="match status" value="1"/>
</dbReference>
<evidence type="ECO:0000313" key="4">
    <source>
        <dbReference type="EMBL" id="CAA0842492.1"/>
    </source>
</evidence>
<evidence type="ECO:0000256" key="2">
    <source>
        <dbReference type="RuleBase" id="RU369070"/>
    </source>
</evidence>
<dbReference type="GO" id="GO:0006574">
    <property type="term" value="P:L-valine catabolic process"/>
    <property type="evidence" value="ECO:0007669"/>
    <property type="project" value="UniProtKB-UniRule"/>
</dbReference>
<keyword evidence="1 2" id="KW-0378">Hydrolase</keyword>
<evidence type="ECO:0000259" key="3">
    <source>
        <dbReference type="Pfam" id="PF16113"/>
    </source>
</evidence>
<dbReference type="PANTHER" id="PTHR43176:SF3">
    <property type="entry name" value="3-HYDROXYISOBUTYRYL-COA HYDROLASE, MITOCHONDRIAL"/>
    <property type="match status" value="1"/>
</dbReference>
<proteinExistence type="inferred from homology"/>
<feature type="domain" description="Enoyl-CoA hydratase/isomerase" evidence="3">
    <location>
        <begin position="1"/>
        <end position="75"/>
    </location>
</feature>
<keyword evidence="5" id="KW-1185">Reference proteome</keyword>
<accession>A0A9N7P2Y7</accession>
<dbReference type="Pfam" id="PF16113">
    <property type="entry name" value="ECH_2"/>
    <property type="match status" value="1"/>
</dbReference>
<evidence type="ECO:0000313" key="5">
    <source>
        <dbReference type="Proteomes" id="UP001153555"/>
    </source>
</evidence>
<dbReference type="GO" id="GO:0003860">
    <property type="term" value="F:3-hydroxyisobutyryl-CoA hydrolase activity"/>
    <property type="evidence" value="ECO:0007669"/>
    <property type="project" value="UniProtKB-UniRule"/>
</dbReference>
<organism evidence="4 5">
    <name type="scientific">Striga hermonthica</name>
    <name type="common">Purple witchweed</name>
    <name type="synonym">Buchnera hermonthica</name>
    <dbReference type="NCBI Taxonomy" id="68872"/>
    <lineage>
        <taxon>Eukaryota</taxon>
        <taxon>Viridiplantae</taxon>
        <taxon>Streptophyta</taxon>
        <taxon>Embryophyta</taxon>
        <taxon>Tracheophyta</taxon>
        <taxon>Spermatophyta</taxon>
        <taxon>Magnoliopsida</taxon>
        <taxon>eudicotyledons</taxon>
        <taxon>Gunneridae</taxon>
        <taxon>Pentapetalae</taxon>
        <taxon>asterids</taxon>
        <taxon>lamiids</taxon>
        <taxon>Lamiales</taxon>
        <taxon>Orobanchaceae</taxon>
        <taxon>Buchnereae</taxon>
        <taxon>Striga</taxon>
    </lineage>
</organism>
<dbReference type="EC" id="3.1.2.4" evidence="2"/>
<dbReference type="Proteomes" id="UP001153555">
    <property type="component" value="Unassembled WGS sequence"/>
</dbReference>